<sequence>MNETMSRLWATLSALIAPPPRQNDDGATIIEYAAILLLVAAAATLIWGLGIPEDISGSIGTAVSDILSGP</sequence>
<keyword evidence="3" id="KW-1185">Reference proteome</keyword>
<evidence type="ECO:0000313" key="3">
    <source>
        <dbReference type="Proteomes" id="UP000184452"/>
    </source>
</evidence>
<organism evidence="2 3">
    <name type="scientific">Nocardiopsis flavescens</name>
    <dbReference type="NCBI Taxonomy" id="758803"/>
    <lineage>
        <taxon>Bacteria</taxon>
        <taxon>Bacillati</taxon>
        <taxon>Actinomycetota</taxon>
        <taxon>Actinomycetes</taxon>
        <taxon>Streptosporangiales</taxon>
        <taxon>Nocardiopsidaceae</taxon>
        <taxon>Nocardiopsis</taxon>
    </lineage>
</organism>
<keyword evidence="1" id="KW-0472">Membrane</keyword>
<dbReference type="RefSeq" id="WP_084736951.1">
    <property type="nucleotide sequence ID" value="NZ_FQZK01000002.1"/>
</dbReference>
<reference evidence="2 3" key="1">
    <citation type="submission" date="2016-11" db="EMBL/GenBank/DDBJ databases">
        <authorList>
            <person name="Jaros S."/>
            <person name="Januszkiewicz K."/>
            <person name="Wedrychowicz H."/>
        </authorList>
    </citation>
    <scope>NUCLEOTIDE SEQUENCE [LARGE SCALE GENOMIC DNA]</scope>
    <source>
        <strain evidence="2 3">CGMCC 4.5723</strain>
    </source>
</reference>
<dbReference type="STRING" id="758803.SAMN05421803_10282"/>
<dbReference type="AlphaFoldDB" id="A0A1M6DZK1"/>
<proteinExistence type="predicted"/>
<feature type="transmembrane region" description="Helical" evidence="1">
    <location>
        <begin position="33"/>
        <end position="51"/>
    </location>
</feature>
<gene>
    <name evidence="2" type="ORF">SAMN05421803_10282</name>
</gene>
<dbReference type="Proteomes" id="UP000184452">
    <property type="component" value="Unassembled WGS sequence"/>
</dbReference>
<protein>
    <submittedName>
        <fullName evidence="2">Uncharacterized protein</fullName>
    </submittedName>
</protein>
<keyword evidence="1" id="KW-0812">Transmembrane</keyword>
<name>A0A1M6DZK1_9ACTN</name>
<keyword evidence="1" id="KW-1133">Transmembrane helix</keyword>
<dbReference type="EMBL" id="FQZK01000002">
    <property type="protein sequence ID" value="SHI78550.1"/>
    <property type="molecule type" value="Genomic_DNA"/>
</dbReference>
<accession>A0A1M6DZK1</accession>
<evidence type="ECO:0000313" key="2">
    <source>
        <dbReference type="EMBL" id="SHI78550.1"/>
    </source>
</evidence>
<evidence type="ECO:0000256" key="1">
    <source>
        <dbReference type="SAM" id="Phobius"/>
    </source>
</evidence>